<dbReference type="FunFam" id="2.60.120.10:FF:000010">
    <property type="entry name" value="neuropathy target esterase isoform X1"/>
    <property type="match status" value="1"/>
</dbReference>
<evidence type="ECO:0000256" key="12">
    <source>
        <dbReference type="ARBA" id="ARBA00023098"/>
    </source>
</evidence>
<dbReference type="Gene3D" id="3.40.1090.10">
    <property type="entry name" value="Cytosolic phospholipase A2 catalytic domain"/>
    <property type="match status" value="2"/>
</dbReference>
<keyword evidence="10 17" id="KW-0442">Lipid degradation</keyword>
<dbReference type="InterPro" id="IPR001423">
    <property type="entry name" value="LysoPLipase_patatin_CS"/>
</dbReference>
<protein>
    <recommendedName>
        <fullName evidence="5">Neuropathy target esterase sws</fullName>
        <ecNumber evidence="4">3.1.1.5</ecNumber>
    </recommendedName>
    <alternativeName>
        <fullName evidence="15">Swiss cheese</fullName>
    </alternativeName>
</protein>
<evidence type="ECO:0000256" key="18">
    <source>
        <dbReference type="SAM" id="MobiDB-lite"/>
    </source>
</evidence>
<organism evidence="21 22">
    <name type="scientific">Daphnia pulex</name>
    <name type="common">Water flea</name>
    <dbReference type="NCBI Taxonomy" id="6669"/>
    <lineage>
        <taxon>Eukaryota</taxon>
        <taxon>Metazoa</taxon>
        <taxon>Ecdysozoa</taxon>
        <taxon>Arthropoda</taxon>
        <taxon>Crustacea</taxon>
        <taxon>Branchiopoda</taxon>
        <taxon>Diplostraca</taxon>
        <taxon>Cladocera</taxon>
        <taxon>Anomopoda</taxon>
        <taxon>Daphniidae</taxon>
        <taxon>Daphnia</taxon>
    </lineage>
</organism>
<dbReference type="PROSITE" id="PS50042">
    <property type="entry name" value="CNMP_BINDING_3"/>
    <property type="match status" value="3"/>
</dbReference>
<dbReference type="CDD" id="cd07225">
    <property type="entry name" value="Pat_PNPLA6_PNPLA7"/>
    <property type="match status" value="1"/>
</dbReference>
<name>E9H575_DAPPU</name>
<dbReference type="FunFam" id="2.60.120.10:FF:000012">
    <property type="entry name" value="neuropathy target esterase isoform X2"/>
    <property type="match status" value="1"/>
</dbReference>
<dbReference type="FunFam" id="2.60.120.10:FF:000122">
    <property type="entry name" value="Neuropathy target esterase sws"/>
    <property type="match status" value="1"/>
</dbReference>
<feature type="active site" description="Nucleophile" evidence="17">
    <location>
        <position position="788"/>
    </location>
</feature>
<dbReference type="PANTHER" id="PTHR14226:SF29">
    <property type="entry name" value="NEUROPATHY TARGET ESTERASE SWS"/>
    <property type="match status" value="1"/>
</dbReference>
<dbReference type="KEGG" id="dpx:DAPPUDRAFT_325592"/>
<keyword evidence="11" id="KW-1133">Transmembrane helix</keyword>
<dbReference type="InterPro" id="IPR002641">
    <property type="entry name" value="PNPLA_dom"/>
</dbReference>
<dbReference type="eggNOG" id="KOG2968">
    <property type="taxonomic scope" value="Eukaryota"/>
</dbReference>
<evidence type="ECO:0000256" key="6">
    <source>
        <dbReference type="ARBA" id="ARBA00022553"/>
    </source>
</evidence>
<evidence type="ECO:0000256" key="10">
    <source>
        <dbReference type="ARBA" id="ARBA00022963"/>
    </source>
</evidence>
<feature type="domain" description="Cyclic nucleotide-binding" evidence="19">
    <location>
        <begin position="70"/>
        <end position="178"/>
    </location>
</feature>
<keyword evidence="9" id="KW-0256">Endoplasmic reticulum</keyword>
<evidence type="ECO:0000256" key="8">
    <source>
        <dbReference type="ARBA" id="ARBA00022801"/>
    </source>
</evidence>
<feature type="domain" description="Cyclic nucleotide-binding" evidence="19">
    <location>
        <begin position="426"/>
        <end position="502"/>
    </location>
</feature>
<feature type="region of interest" description="Disordered" evidence="18">
    <location>
        <begin position="14"/>
        <end position="37"/>
    </location>
</feature>
<dbReference type="SUPFAM" id="SSF52151">
    <property type="entry name" value="FabD/lysophospholipase-like"/>
    <property type="match status" value="1"/>
</dbReference>
<evidence type="ECO:0000256" key="11">
    <source>
        <dbReference type="ARBA" id="ARBA00022989"/>
    </source>
</evidence>
<dbReference type="EC" id="3.1.1.5" evidence="4"/>
<dbReference type="OMA" id="VSKAHFY"/>
<dbReference type="OrthoDB" id="421051at2759"/>
<dbReference type="SMART" id="SM00100">
    <property type="entry name" value="cNMP"/>
    <property type="match status" value="2"/>
</dbReference>
<dbReference type="Gene3D" id="2.60.120.10">
    <property type="entry name" value="Jelly Rolls"/>
    <property type="match status" value="3"/>
</dbReference>
<dbReference type="PANTHER" id="PTHR14226">
    <property type="entry name" value="NEUROPATHY TARGET ESTERASE/SWISS CHEESE D.MELANOGASTER"/>
    <property type="match status" value="1"/>
</dbReference>
<evidence type="ECO:0000256" key="5">
    <source>
        <dbReference type="ARBA" id="ARBA00019369"/>
    </source>
</evidence>
<dbReference type="InterPro" id="IPR050301">
    <property type="entry name" value="NTE"/>
</dbReference>
<keyword evidence="22" id="KW-1185">Reference proteome</keyword>
<evidence type="ECO:0000256" key="9">
    <source>
        <dbReference type="ARBA" id="ARBA00022824"/>
    </source>
</evidence>
<keyword evidence="6" id="KW-0597">Phosphoprotein</keyword>
<proteinExistence type="inferred from homology"/>
<feature type="short sequence motif" description="DGA/G" evidence="17">
    <location>
        <begin position="909"/>
        <end position="911"/>
    </location>
</feature>
<feature type="short sequence motif" description="GXGXXG" evidence="17">
    <location>
        <begin position="759"/>
        <end position="764"/>
    </location>
</feature>
<dbReference type="Proteomes" id="UP000000305">
    <property type="component" value="Unassembled WGS sequence"/>
</dbReference>
<comment type="subcellular location">
    <subcellularLocation>
        <location evidence="1">Endoplasmic reticulum membrane</location>
        <topology evidence="1">Single-pass type I membrane protein</topology>
    </subcellularLocation>
</comment>
<evidence type="ECO:0000256" key="14">
    <source>
        <dbReference type="ARBA" id="ARBA00025020"/>
    </source>
</evidence>
<evidence type="ECO:0000256" key="4">
    <source>
        <dbReference type="ARBA" id="ARBA00013274"/>
    </source>
</evidence>
<evidence type="ECO:0000256" key="13">
    <source>
        <dbReference type="ARBA" id="ARBA00023136"/>
    </source>
</evidence>
<dbReference type="EMBL" id="GL732593">
    <property type="protein sequence ID" value="EFX73080.1"/>
    <property type="molecule type" value="Genomic_DNA"/>
</dbReference>
<keyword evidence="12 17" id="KW-0443">Lipid metabolism</keyword>
<dbReference type="InParanoid" id="E9H575"/>
<dbReference type="Pfam" id="PF00027">
    <property type="entry name" value="cNMP_binding"/>
    <property type="match status" value="2"/>
</dbReference>
<keyword evidence="13" id="KW-0472">Membrane</keyword>
<feature type="short sequence motif" description="GXSXG" evidence="17">
    <location>
        <begin position="786"/>
        <end position="790"/>
    </location>
</feature>
<dbReference type="PROSITE" id="PS01237">
    <property type="entry name" value="UPF0028"/>
    <property type="match status" value="1"/>
</dbReference>
<reference evidence="21 22" key="1">
    <citation type="journal article" date="2011" name="Science">
        <title>The ecoresponsive genome of Daphnia pulex.</title>
        <authorList>
            <person name="Colbourne J.K."/>
            <person name="Pfrender M.E."/>
            <person name="Gilbert D."/>
            <person name="Thomas W.K."/>
            <person name="Tucker A."/>
            <person name="Oakley T.H."/>
            <person name="Tokishita S."/>
            <person name="Aerts A."/>
            <person name="Arnold G.J."/>
            <person name="Basu M.K."/>
            <person name="Bauer D.J."/>
            <person name="Caceres C.E."/>
            <person name="Carmel L."/>
            <person name="Casola C."/>
            <person name="Choi J.H."/>
            <person name="Detter J.C."/>
            <person name="Dong Q."/>
            <person name="Dusheyko S."/>
            <person name="Eads B.D."/>
            <person name="Frohlich T."/>
            <person name="Geiler-Samerotte K.A."/>
            <person name="Gerlach D."/>
            <person name="Hatcher P."/>
            <person name="Jogdeo S."/>
            <person name="Krijgsveld J."/>
            <person name="Kriventseva E.V."/>
            <person name="Kultz D."/>
            <person name="Laforsch C."/>
            <person name="Lindquist E."/>
            <person name="Lopez J."/>
            <person name="Manak J.R."/>
            <person name="Muller J."/>
            <person name="Pangilinan J."/>
            <person name="Patwardhan R.P."/>
            <person name="Pitluck S."/>
            <person name="Pritham E.J."/>
            <person name="Rechtsteiner A."/>
            <person name="Rho M."/>
            <person name="Rogozin I.B."/>
            <person name="Sakarya O."/>
            <person name="Salamov A."/>
            <person name="Schaack S."/>
            <person name="Shapiro H."/>
            <person name="Shiga Y."/>
            <person name="Skalitzky C."/>
            <person name="Smith Z."/>
            <person name="Souvorov A."/>
            <person name="Sung W."/>
            <person name="Tang Z."/>
            <person name="Tsuchiya D."/>
            <person name="Tu H."/>
            <person name="Vos H."/>
            <person name="Wang M."/>
            <person name="Wolf Y.I."/>
            <person name="Yamagata H."/>
            <person name="Yamada T."/>
            <person name="Ye Y."/>
            <person name="Shaw J.R."/>
            <person name="Andrews J."/>
            <person name="Crease T.J."/>
            <person name="Tang H."/>
            <person name="Lucas S.M."/>
            <person name="Robertson H.M."/>
            <person name="Bork P."/>
            <person name="Koonin E.V."/>
            <person name="Zdobnov E.M."/>
            <person name="Grigoriev I.V."/>
            <person name="Lynch M."/>
            <person name="Boore J.L."/>
        </authorList>
    </citation>
    <scope>NUCLEOTIDE SEQUENCE [LARGE SCALE GENOMIC DNA]</scope>
</reference>
<dbReference type="PhylomeDB" id="E9H575"/>
<dbReference type="AlphaFoldDB" id="E9H575"/>
<dbReference type="FunCoup" id="E9H575">
    <property type="interactions" value="488"/>
</dbReference>
<dbReference type="Pfam" id="PF01734">
    <property type="entry name" value="Patatin"/>
    <property type="match status" value="1"/>
</dbReference>
<evidence type="ECO:0000256" key="15">
    <source>
        <dbReference type="ARBA" id="ARBA00030862"/>
    </source>
</evidence>
<evidence type="ECO:0000313" key="22">
    <source>
        <dbReference type="Proteomes" id="UP000000305"/>
    </source>
</evidence>
<dbReference type="Pfam" id="PF24179">
    <property type="entry name" value="NTE_Ploop"/>
    <property type="match status" value="1"/>
</dbReference>
<evidence type="ECO:0000256" key="3">
    <source>
        <dbReference type="ARBA" id="ARBA00011476"/>
    </source>
</evidence>
<evidence type="ECO:0000256" key="1">
    <source>
        <dbReference type="ARBA" id="ARBA00004115"/>
    </source>
</evidence>
<feature type="active site" description="Proton acceptor" evidence="17">
    <location>
        <position position="909"/>
    </location>
</feature>
<dbReference type="GO" id="GO:0005789">
    <property type="term" value="C:endoplasmic reticulum membrane"/>
    <property type="evidence" value="ECO:0007669"/>
    <property type="project" value="UniProtKB-SubCell"/>
</dbReference>
<feature type="domain" description="PNPLA" evidence="20">
    <location>
        <begin position="755"/>
        <end position="922"/>
    </location>
</feature>
<dbReference type="InterPro" id="IPR014710">
    <property type="entry name" value="RmlC-like_jellyroll"/>
</dbReference>
<evidence type="ECO:0000313" key="21">
    <source>
        <dbReference type="EMBL" id="EFX73080.1"/>
    </source>
</evidence>
<dbReference type="STRING" id="6669.E9H575"/>
<keyword evidence="8 17" id="KW-0378">Hydrolase</keyword>
<comment type="similarity">
    <text evidence="2">Belongs to the NTE family.</text>
</comment>
<dbReference type="SUPFAM" id="SSF51206">
    <property type="entry name" value="cAMP-binding domain-like"/>
    <property type="match status" value="3"/>
</dbReference>
<dbReference type="PROSITE" id="PS51635">
    <property type="entry name" value="PNPLA"/>
    <property type="match status" value="1"/>
</dbReference>
<gene>
    <name evidence="21" type="ORF">DAPPUDRAFT_325592</name>
</gene>
<dbReference type="CDD" id="cd00038">
    <property type="entry name" value="CAP_ED"/>
    <property type="match status" value="3"/>
</dbReference>
<dbReference type="InterPro" id="IPR016035">
    <property type="entry name" value="Acyl_Trfase/lysoPLipase"/>
</dbReference>
<comment type="subunit">
    <text evidence="3">Interacts with Pka-C3; interaction inhibits the catalytic function of Pka-C3 and the esterase activity of sws.</text>
</comment>
<evidence type="ECO:0000256" key="2">
    <source>
        <dbReference type="ARBA" id="ARBA00006636"/>
    </source>
</evidence>
<comment type="catalytic activity">
    <reaction evidence="16">
        <text>a 1-acyl-sn-glycero-3-phosphocholine + H2O = sn-glycerol 3-phosphocholine + a fatty acid + H(+)</text>
        <dbReference type="Rhea" id="RHEA:15177"/>
        <dbReference type="ChEBI" id="CHEBI:15377"/>
        <dbReference type="ChEBI" id="CHEBI:15378"/>
        <dbReference type="ChEBI" id="CHEBI:16870"/>
        <dbReference type="ChEBI" id="CHEBI:28868"/>
        <dbReference type="ChEBI" id="CHEBI:58168"/>
        <dbReference type="EC" id="3.1.1.5"/>
    </reaction>
</comment>
<evidence type="ECO:0000259" key="19">
    <source>
        <dbReference type="PROSITE" id="PS50042"/>
    </source>
</evidence>
<evidence type="ECO:0000256" key="16">
    <source>
        <dbReference type="ARBA" id="ARBA00049531"/>
    </source>
</evidence>
<dbReference type="InterPro" id="IPR056556">
    <property type="entry name" value="NTE1_P-loop_dom"/>
</dbReference>
<dbReference type="GO" id="GO:0016042">
    <property type="term" value="P:lipid catabolic process"/>
    <property type="evidence" value="ECO:0007669"/>
    <property type="project" value="UniProtKB-UniRule"/>
</dbReference>
<comment type="function">
    <text evidence="14">Phospholipase B that deacylates intracellular phosphatidylcholine (PtdCho), generating glycerophosphocholine (GroPtdCho). This deacylation occurs at both sn-2 and sn-1 positions of PtdCho. Its specific chemical modification by certain organophosphorus (OP) compounds leads to distal axonopathy. Plays a role in the signaling mechanism between neurons and glia that regulates glia wrapping during development of the adult brain. Essential for membrane lipid homeostasis and cell survival in both neurons and glia of the adult brain.</text>
</comment>
<evidence type="ECO:0000256" key="17">
    <source>
        <dbReference type="PROSITE-ProRule" id="PRU01161"/>
    </source>
</evidence>
<dbReference type="HOGENOM" id="CLU_000960_1_0_1"/>
<dbReference type="InterPro" id="IPR018490">
    <property type="entry name" value="cNMP-bd_dom_sf"/>
</dbReference>
<evidence type="ECO:0000259" key="20">
    <source>
        <dbReference type="PROSITE" id="PS51635"/>
    </source>
</evidence>
<dbReference type="GO" id="GO:0004622">
    <property type="term" value="F:phosphatidylcholine lysophospholipase activity"/>
    <property type="evidence" value="ECO:0000318"/>
    <property type="project" value="GO_Central"/>
</dbReference>
<sequence>MLRVEVKGLVRSGVNKPHLARRPQPRRDRMPQSQLKNVEPAVEYLQEDISESIDQRLPQEEVYMLQNMRMFGSFPKPVLLELIKHIEPVHLQCNQNLFKIGHKDTNIYIVQSGRLRVYSTEADGSTINLKEVKRGEVFYSLLSFTDNLTGQPSAFKTVAAQAMEDSLVLQLPVSAFQKEVFDKQPDALIKTIQITMVRLQRVTFLALHQHLGLSAELVKSFPAKHHGERDSSPNPHRMREHAFVQKPINVNDPMDCATPPTTPLSKKKEQVKDEKDYQLLLQDGIDGFVKLLGLEDQSLLDGHIEVKKVISGTNIMKEDAMNNVALVYVISGTLGVSRRAASKNDDVQMFLAHSGELVGGLAVLTGEPSFFTVRSRHTTCVAMLSKSTFYSILSKWPKVVLHLARTVIDRLSPFVRQIDFALDWVYTESGEDLFRQEDESDCTYVVLSGRLRSVITDHEGKKELVEEYVRGDLVGFVDTLKENPRSTTVMAVRDTELAKLPKGLLDFIHLKFPMVVSRHLLGIIFHMFLGKCQTQSSSFNQALQQRSVQSNFSTVAILPVSDDVPLSPFSRELYTSLSCIGPTVLLTSDFIRRTLGTKIMESSHSGNECKLSTWLGQQEDQHKIVLYQCDQSLTPWTQRCIRQADCILIVALATMEPFVGIIEKQLETIAVHAQKELILLHKEGGDKPRNTFHWLNARSWCSSHHHIQCPPRIFSRKHASLLADGATKPAQLLDQNIHSDFSRLARLLTGESVGLVLGGGGARGAAHVGMIQAIQEAGIPIDMVGGVSIGAFMGALWCMEKDIHEVTRKASDWSHKMTQIWRHLVDLTYPVTSQFTGAWLNTMIRETFGEDSLIEDLWLPYFTITTDITSSCMRLHSYGSVWQYVRASMSLSGYYPPLCDPKDGHLLLDGGYVNNLPADVMRSRGAKHILAIDVGSQDDTDLYNYGDHLSGWWLLLNKWNPFASPVKVPNLHEIQSRLAYVSCVRQLEAVKKSDYCEYIRPPIGKYKTLQFGSFHEIKDVGYNHGKTTLLDCERLDTYTKPGVIR</sequence>
<feature type="domain" description="Cyclic nucleotide-binding" evidence="19">
    <location>
        <begin position="326"/>
        <end position="393"/>
    </location>
</feature>
<dbReference type="GO" id="GO:0005783">
    <property type="term" value="C:endoplasmic reticulum"/>
    <property type="evidence" value="ECO:0000318"/>
    <property type="project" value="GO_Central"/>
</dbReference>
<dbReference type="FunFam" id="3.40.1090.10:FF:000001">
    <property type="entry name" value="neuropathy target esterase isoform X2"/>
    <property type="match status" value="1"/>
</dbReference>
<dbReference type="GO" id="GO:0046470">
    <property type="term" value="P:phosphatidylcholine metabolic process"/>
    <property type="evidence" value="ECO:0007669"/>
    <property type="project" value="InterPro"/>
</dbReference>
<evidence type="ECO:0000256" key="7">
    <source>
        <dbReference type="ARBA" id="ARBA00022692"/>
    </source>
</evidence>
<keyword evidence="7" id="KW-0812">Transmembrane</keyword>
<accession>E9H575</accession>
<dbReference type="InterPro" id="IPR000595">
    <property type="entry name" value="cNMP-bd_dom"/>
</dbReference>